<comment type="caution">
    <text evidence="7">The sequence shown here is derived from an EMBL/GenBank/DDBJ whole genome shotgun (WGS) entry which is preliminary data.</text>
</comment>
<dbReference type="GO" id="GO:0030001">
    <property type="term" value="P:metal ion transport"/>
    <property type="evidence" value="ECO:0007669"/>
    <property type="project" value="InterPro"/>
</dbReference>
<evidence type="ECO:0000256" key="5">
    <source>
        <dbReference type="SAM" id="MobiDB-lite"/>
    </source>
</evidence>
<reference evidence="7 8" key="1">
    <citation type="submission" date="2012-01" db="EMBL/GenBank/DDBJ databases">
        <title>The Genome Sequence of Helcococcus kunzii ATCC 51366.</title>
        <authorList>
            <consortium name="The Broad Institute Genome Sequencing Platform"/>
            <person name="Earl A."/>
            <person name="Ward D."/>
            <person name="Feldgarden M."/>
            <person name="Gevers D."/>
            <person name="Huys G."/>
            <person name="Young S.K."/>
            <person name="Zeng Q."/>
            <person name="Gargeya S."/>
            <person name="Fitzgerald M."/>
            <person name="Haas B."/>
            <person name="Abouelleil A."/>
            <person name="Alvarado L."/>
            <person name="Arachchi H.M."/>
            <person name="Berlin A."/>
            <person name="Chapman S.B."/>
            <person name="Gearin G."/>
            <person name="Goldberg J."/>
            <person name="Griggs A."/>
            <person name="Gujja S."/>
            <person name="Hansen M."/>
            <person name="Heiman D."/>
            <person name="Howarth C."/>
            <person name="Larimer J."/>
            <person name="Lui A."/>
            <person name="MacDonald P.J.P."/>
            <person name="McCowen C."/>
            <person name="Montmayeur A."/>
            <person name="Murphy C."/>
            <person name="Neiman D."/>
            <person name="Pearson M."/>
            <person name="Priest M."/>
            <person name="Roberts A."/>
            <person name="Saif S."/>
            <person name="Shea T."/>
            <person name="Sisk P."/>
            <person name="Stolte C."/>
            <person name="Sykes S."/>
            <person name="Wortman J."/>
            <person name="Nusbaum C."/>
            <person name="Birren B."/>
        </authorList>
    </citation>
    <scope>NUCLEOTIDE SEQUENCE [LARGE SCALE GENOMIC DNA]</scope>
    <source>
        <strain evidence="7 8">ATCC 51366</strain>
    </source>
</reference>
<evidence type="ECO:0000256" key="3">
    <source>
        <dbReference type="ARBA" id="ARBA00022729"/>
    </source>
</evidence>
<dbReference type="SUPFAM" id="SSF53807">
    <property type="entry name" value="Helical backbone' metal receptor"/>
    <property type="match status" value="1"/>
</dbReference>
<dbReference type="GO" id="GO:0046872">
    <property type="term" value="F:metal ion binding"/>
    <property type="evidence" value="ECO:0007669"/>
    <property type="project" value="InterPro"/>
</dbReference>
<feature type="signal peptide" evidence="6">
    <location>
        <begin position="1"/>
        <end position="20"/>
    </location>
</feature>
<feature type="region of interest" description="Disordered" evidence="5">
    <location>
        <begin position="124"/>
        <end position="179"/>
    </location>
</feature>
<organism evidence="7 8">
    <name type="scientific">Helcococcus kunzii ATCC 51366</name>
    <dbReference type="NCBI Taxonomy" id="883114"/>
    <lineage>
        <taxon>Bacteria</taxon>
        <taxon>Bacillati</taxon>
        <taxon>Bacillota</taxon>
        <taxon>Tissierellia</taxon>
        <taxon>Tissierellales</taxon>
        <taxon>Peptoniphilaceae</taxon>
        <taxon>Helcococcus</taxon>
    </lineage>
</organism>
<evidence type="ECO:0000256" key="2">
    <source>
        <dbReference type="ARBA" id="ARBA00022448"/>
    </source>
</evidence>
<gene>
    <name evidence="7" type="ORF">HMPREF9709_00860</name>
</gene>
<protein>
    <submittedName>
        <fullName evidence="7">Uncharacterized protein</fullName>
    </submittedName>
</protein>
<feature type="chain" id="PRO_5039536429" evidence="6">
    <location>
        <begin position="21"/>
        <end position="351"/>
    </location>
</feature>
<keyword evidence="4" id="KW-0175">Coiled coil</keyword>
<evidence type="ECO:0000256" key="6">
    <source>
        <dbReference type="SAM" id="SignalP"/>
    </source>
</evidence>
<feature type="coiled-coil region" evidence="4">
    <location>
        <begin position="208"/>
        <end position="239"/>
    </location>
</feature>
<sequence length="351" mass="39994">MKRAKLVLLLCLALILSACGKGGNEVKDTNKLSVVTSFFPNYDMVKKIGGDKVEVVNLTQTGDAHTFEPKIQDMEKIYDSKLLVVNGAGFEPWLDKVLEGKKDLNVLKLSDGLELLKTADLHNHEDEDHDHDEKDHDHDHDHEEADHDHEKDSHNEHEHDHDEEHDHGHEGHHHHGEYDPHTWLSPKLYAKMLEKTKDKLIEIDTANKDYYTENYNKAAKEVEQLIKEYDENLSKYSGKKIVTPHEAFNYMLHEYGIEQIAIEGINSVAEPNAAKMKEIVDKMKENNVKTVFYEYNKSDKVAKSIANEIGGNVKEITTLEVISDKDASAGADYISLMKMNLKNIVDSFEGK</sequence>
<keyword evidence="3 6" id="KW-0732">Signal</keyword>
<dbReference type="InterPro" id="IPR006127">
    <property type="entry name" value="ZnuA-like"/>
</dbReference>
<dbReference type="GeneID" id="96998856"/>
<dbReference type="AlphaFoldDB" id="H3NNE9"/>
<keyword evidence="8" id="KW-1185">Reference proteome</keyword>
<dbReference type="Gene3D" id="3.40.50.1980">
    <property type="entry name" value="Nitrogenase molybdenum iron protein domain"/>
    <property type="match status" value="3"/>
</dbReference>
<dbReference type="RefSeq" id="WP_005398267.1">
    <property type="nucleotide sequence ID" value="NZ_JH601088.1"/>
</dbReference>
<accession>H3NNE9</accession>
<name>H3NNE9_9FIRM</name>
<dbReference type="PANTHER" id="PTHR42953:SF3">
    <property type="entry name" value="HIGH-AFFINITY ZINC UPTAKE SYSTEM PROTEIN ZNUA"/>
    <property type="match status" value="1"/>
</dbReference>
<dbReference type="OrthoDB" id="9810636at2"/>
<dbReference type="Proteomes" id="UP000004191">
    <property type="component" value="Unassembled WGS sequence"/>
</dbReference>
<dbReference type="EMBL" id="AGEI01000021">
    <property type="protein sequence ID" value="EHR33924.1"/>
    <property type="molecule type" value="Genomic_DNA"/>
</dbReference>
<dbReference type="PATRIC" id="fig|883114.3.peg.850"/>
<dbReference type="Pfam" id="PF01297">
    <property type="entry name" value="ZnuA"/>
    <property type="match status" value="1"/>
</dbReference>
<dbReference type="HOGENOM" id="CLU_016838_1_0_9"/>
<keyword evidence="2" id="KW-0813">Transport</keyword>
<dbReference type="STRING" id="883114.HMPREF9709_00860"/>
<evidence type="ECO:0000256" key="1">
    <source>
        <dbReference type="ARBA" id="ARBA00011028"/>
    </source>
</evidence>
<dbReference type="eggNOG" id="COG0803">
    <property type="taxonomic scope" value="Bacteria"/>
</dbReference>
<comment type="similarity">
    <text evidence="1">Belongs to the bacterial solute-binding protein 9 family.</text>
</comment>
<dbReference type="PROSITE" id="PS51257">
    <property type="entry name" value="PROKAR_LIPOPROTEIN"/>
    <property type="match status" value="1"/>
</dbReference>
<feature type="compositionally biased region" description="Basic and acidic residues" evidence="5">
    <location>
        <begin position="124"/>
        <end position="169"/>
    </location>
</feature>
<dbReference type="InterPro" id="IPR050492">
    <property type="entry name" value="Bact_metal-bind_prot9"/>
</dbReference>
<evidence type="ECO:0000313" key="8">
    <source>
        <dbReference type="Proteomes" id="UP000004191"/>
    </source>
</evidence>
<dbReference type="PANTHER" id="PTHR42953">
    <property type="entry name" value="HIGH-AFFINITY ZINC UPTAKE SYSTEM PROTEIN ZNUA-RELATED"/>
    <property type="match status" value="1"/>
</dbReference>
<evidence type="ECO:0000256" key="4">
    <source>
        <dbReference type="SAM" id="Coils"/>
    </source>
</evidence>
<evidence type="ECO:0000313" key="7">
    <source>
        <dbReference type="EMBL" id="EHR33924.1"/>
    </source>
</evidence>
<proteinExistence type="inferred from homology"/>